<feature type="transmembrane region" description="Helical" evidence="1">
    <location>
        <begin position="166"/>
        <end position="193"/>
    </location>
</feature>
<feature type="transmembrane region" description="Helical" evidence="1">
    <location>
        <begin position="279"/>
        <end position="300"/>
    </location>
</feature>
<dbReference type="SUPFAM" id="SSF103190">
    <property type="entry name" value="Sensory domain-like"/>
    <property type="match status" value="1"/>
</dbReference>
<evidence type="ECO:0000313" key="2">
    <source>
        <dbReference type="EMBL" id="QOR62917.1"/>
    </source>
</evidence>
<keyword evidence="3" id="KW-1185">Reference proteome</keyword>
<dbReference type="Gene3D" id="3.30.450.20">
    <property type="entry name" value="PAS domain"/>
    <property type="match status" value="1"/>
</dbReference>
<dbReference type="KEGG" id="sinu:IMZ28_05495"/>
<sequence length="309" mass="34490">MLVVKEIQEYAQIRTKARAYLCYIMSRNISQSIEKDEAATLDMVISKIKNLKEAIPHAEVIYAIDGNGIQIVDNISSKAKLNGFGKGEDRSDRAYYYKTLKEHRCILTDPYPSLVSNELVVTASFPLYDTQNKLVAIICVDITLKNILKMVHPSSIDSNFGVASKWVYGAFSIALMGVALLLFIKGITSFLHFGVDFSNIDINEVFKSTILLTLSLAIADLVKAIFEEEVLGKERKNGNADETHQTMVKFLGSIIIALSIEALMLVFKSALTDPSKIEYAVYLIVGVSFLLVSLSLYIKFSRPEPRTRK</sequence>
<name>A0A7M1S672_9BACT</name>
<feature type="transmembrane region" description="Helical" evidence="1">
    <location>
        <begin position="247"/>
        <end position="267"/>
    </location>
</feature>
<keyword evidence="1" id="KW-0812">Transmembrane</keyword>
<gene>
    <name evidence="2" type="ORF">IMZ28_05495</name>
</gene>
<dbReference type="Pfam" id="PF22673">
    <property type="entry name" value="MCP-like_PDC_1"/>
    <property type="match status" value="1"/>
</dbReference>
<keyword evidence="1" id="KW-1133">Transmembrane helix</keyword>
<proteinExistence type="predicted"/>
<evidence type="ECO:0000313" key="3">
    <source>
        <dbReference type="Proteomes" id="UP000595074"/>
    </source>
</evidence>
<dbReference type="Proteomes" id="UP000595074">
    <property type="component" value="Chromosome"/>
</dbReference>
<dbReference type="RefSeq" id="WP_197549734.1">
    <property type="nucleotide sequence ID" value="NZ_CP063164.1"/>
</dbReference>
<dbReference type="CDD" id="cd18773">
    <property type="entry name" value="PDC1_HK_sensor"/>
    <property type="match status" value="1"/>
</dbReference>
<organism evidence="2 3">
    <name type="scientific">Sulfurovum indicum</name>
    <dbReference type="NCBI Taxonomy" id="2779528"/>
    <lineage>
        <taxon>Bacteria</taxon>
        <taxon>Pseudomonadati</taxon>
        <taxon>Campylobacterota</taxon>
        <taxon>Epsilonproteobacteria</taxon>
        <taxon>Campylobacterales</taxon>
        <taxon>Sulfurovaceae</taxon>
        <taxon>Sulfurovum</taxon>
    </lineage>
</organism>
<dbReference type="InterPro" id="IPR029151">
    <property type="entry name" value="Sensor-like_sf"/>
</dbReference>
<keyword evidence="1" id="KW-0472">Membrane</keyword>
<dbReference type="EMBL" id="CP063164">
    <property type="protein sequence ID" value="QOR62917.1"/>
    <property type="molecule type" value="Genomic_DNA"/>
</dbReference>
<reference evidence="2 3" key="1">
    <citation type="submission" date="2020-10" db="EMBL/GenBank/DDBJ databases">
        <title>The genome of sulfurovum sp.</title>
        <authorList>
            <person name="Xie S."/>
            <person name="Shao Z."/>
            <person name="Jiang L."/>
        </authorList>
    </citation>
    <scope>NUCLEOTIDE SEQUENCE [LARGE SCALE GENOMIC DNA]</scope>
    <source>
        <strain evidence="2 3">ST-419</strain>
    </source>
</reference>
<feature type="transmembrane region" description="Helical" evidence="1">
    <location>
        <begin position="205"/>
        <end position="226"/>
    </location>
</feature>
<evidence type="ECO:0000256" key="1">
    <source>
        <dbReference type="SAM" id="Phobius"/>
    </source>
</evidence>
<dbReference type="AlphaFoldDB" id="A0A7M1S672"/>
<protein>
    <submittedName>
        <fullName evidence="2">PDC sensor domain-containing protein</fullName>
    </submittedName>
</protein>
<accession>A0A7M1S672</accession>